<dbReference type="Pfam" id="PF01713">
    <property type="entry name" value="Smr"/>
    <property type="match status" value="1"/>
</dbReference>
<dbReference type="Proteomes" id="UP000509367">
    <property type="component" value="Chromosome"/>
</dbReference>
<protein>
    <submittedName>
        <fullName evidence="3">Smr/MutS family protein</fullName>
    </submittedName>
</protein>
<dbReference type="PANTHER" id="PTHR35562:SF2">
    <property type="entry name" value="DNA ENDONUCLEASE SMRA-RELATED"/>
    <property type="match status" value="1"/>
</dbReference>
<sequence length="199" mass="22386">MSGKRHRRSLTEEERRLWRRVGRTVTPLRDRDVAMPDSENLGREFLDAMDTAGPQDGPPARDRKSPLARRYAPPPPPPKPSREPGIDRPTTRKLAKGRISIDARMDLHEMTQDVAYDRLYAFLADQRSRGARHVLVVTGKGRSPGSEGILKRMVPVWLNSARFAGLVSGYTQASRHHGGEGAIYVRLRRLSHPDGSLRP</sequence>
<evidence type="ECO:0000313" key="3">
    <source>
        <dbReference type="EMBL" id="QKV19824.1"/>
    </source>
</evidence>
<organism evidence="3 4">
    <name type="scientific">Oricola thermophila</name>
    <dbReference type="NCBI Taxonomy" id="2742145"/>
    <lineage>
        <taxon>Bacteria</taxon>
        <taxon>Pseudomonadati</taxon>
        <taxon>Pseudomonadota</taxon>
        <taxon>Alphaproteobacteria</taxon>
        <taxon>Hyphomicrobiales</taxon>
        <taxon>Ahrensiaceae</taxon>
        <taxon>Oricola</taxon>
    </lineage>
</organism>
<dbReference type="Gene3D" id="3.30.1370.110">
    <property type="match status" value="1"/>
</dbReference>
<dbReference type="KEGG" id="orm:HTY61_15880"/>
<evidence type="ECO:0000256" key="1">
    <source>
        <dbReference type="SAM" id="MobiDB-lite"/>
    </source>
</evidence>
<dbReference type="EMBL" id="CP054836">
    <property type="protein sequence ID" value="QKV19824.1"/>
    <property type="molecule type" value="Genomic_DNA"/>
</dbReference>
<reference evidence="3 4" key="1">
    <citation type="submission" date="2020-06" db="EMBL/GenBank/DDBJ databases">
        <title>Oricola thermophila sp. nov. isolated from a tidal sediments.</title>
        <authorList>
            <person name="Kwon K.K."/>
            <person name="Yang S.-H."/>
            <person name="Park M.-J."/>
        </authorList>
    </citation>
    <scope>NUCLEOTIDE SEQUENCE [LARGE SCALE GENOMIC DNA]</scope>
    <source>
        <strain evidence="3 4">MEBiC13590</strain>
    </source>
</reference>
<dbReference type="InterPro" id="IPR002625">
    <property type="entry name" value="Smr_dom"/>
</dbReference>
<accession>A0A6N1VG65</accession>
<proteinExistence type="predicted"/>
<feature type="compositionally biased region" description="Basic and acidic residues" evidence="1">
    <location>
        <begin position="80"/>
        <end position="90"/>
    </location>
</feature>
<evidence type="ECO:0000259" key="2">
    <source>
        <dbReference type="PROSITE" id="PS50828"/>
    </source>
</evidence>
<dbReference type="PANTHER" id="PTHR35562">
    <property type="entry name" value="DNA ENDONUCLEASE SMRA-RELATED"/>
    <property type="match status" value="1"/>
</dbReference>
<feature type="compositionally biased region" description="Basic and acidic residues" evidence="1">
    <location>
        <begin position="28"/>
        <end position="46"/>
    </location>
</feature>
<name>A0A6N1VG65_9HYPH</name>
<feature type="domain" description="Smr" evidence="2">
    <location>
        <begin position="105"/>
        <end position="188"/>
    </location>
</feature>
<evidence type="ECO:0000313" key="4">
    <source>
        <dbReference type="Proteomes" id="UP000509367"/>
    </source>
</evidence>
<feature type="region of interest" description="Disordered" evidence="1">
    <location>
        <begin position="1"/>
        <end position="97"/>
    </location>
</feature>
<keyword evidence="4" id="KW-1185">Reference proteome</keyword>
<dbReference type="SMART" id="SM00463">
    <property type="entry name" value="SMR"/>
    <property type="match status" value="1"/>
</dbReference>
<dbReference type="InterPro" id="IPR036063">
    <property type="entry name" value="Smr_dom_sf"/>
</dbReference>
<dbReference type="PROSITE" id="PS50828">
    <property type="entry name" value="SMR"/>
    <property type="match status" value="1"/>
</dbReference>
<gene>
    <name evidence="3" type="ORF">HTY61_15880</name>
</gene>
<dbReference type="AlphaFoldDB" id="A0A6N1VG65"/>
<dbReference type="RefSeq" id="WP_175277715.1">
    <property type="nucleotide sequence ID" value="NZ_CP054836.1"/>
</dbReference>
<dbReference type="SUPFAM" id="SSF160443">
    <property type="entry name" value="SMR domain-like"/>
    <property type="match status" value="1"/>
</dbReference>